<dbReference type="NCBIfam" id="TIGR02727">
    <property type="entry name" value="MTHFS_bact"/>
    <property type="match status" value="1"/>
</dbReference>
<dbReference type="GO" id="GO:0005524">
    <property type="term" value="F:ATP binding"/>
    <property type="evidence" value="ECO:0007669"/>
    <property type="project" value="UniProtKB-KW"/>
</dbReference>
<feature type="binding site" evidence="4">
    <location>
        <position position="67"/>
    </location>
    <ligand>
        <name>substrate</name>
    </ligand>
</feature>
<evidence type="ECO:0000256" key="1">
    <source>
        <dbReference type="ARBA" id="ARBA00010638"/>
    </source>
</evidence>
<dbReference type="InterPro" id="IPR002698">
    <property type="entry name" value="FTHF_cligase"/>
</dbReference>
<keyword evidence="7" id="KW-1185">Reference proteome</keyword>
<dbReference type="GO" id="GO:0035999">
    <property type="term" value="P:tetrahydrofolate interconversion"/>
    <property type="evidence" value="ECO:0007669"/>
    <property type="project" value="TreeGrafter"/>
</dbReference>
<comment type="similarity">
    <text evidence="1 5">Belongs to the 5-formyltetrahydrofolate cyclo-ligase family.</text>
</comment>
<keyword evidence="5" id="KW-0479">Metal-binding</keyword>
<comment type="caution">
    <text evidence="6">The sequence shown here is derived from an EMBL/GenBank/DDBJ whole genome shotgun (WGS) entry which is preliminary data.</text>
</comment>
<organism evidence="6 7">
    <name type="scientific">Parvularcula marina</name>
    <dbReference type="NCBI Taxonomy" id="2292771"/>
    <lineage>
        <taxon>Bacteria</taxon>
        <taxon>Pseudomonadati</taxon>
        <taxon>Pseudomonadota</taxon>
        <taxon>Alphaproteobacteria</taxon>
        <taxon>Parvularculales</taxon>
        <taxon>Parvularculaceae</taxon>
        <taxon>Parvularcula</taxon>
    </lineage>
</organism>
<keyword evidence="6" id="KW-0436">Ligase</keyword>
<evidence type="ECO:0000256" key="2">
    <source>
        <dbReference type="ARBA" id="ARBA00022741"/>
    </source>
</evidence>
<dbReference type="InParanoid" id="A0A371RJL3"/>
<dbReference type="InterPro" id="IPR024185">
    <property type="entry name" value="FTHF_cligase-like_sf"/>
</dbReference>
<dbReference type="PANTHER" id="PTHR23407">
    <property type="entry name" value="ATPASE INHIBITOR/5-FORMYLTETRAHYDROFOLATE CYCLO-LIGASE"/>
    <property type="match status" value="1"/>
</dbReference>
<dbReference type="GO" id="GO:0030272">
    <property type="term" value="F:5-formyltetrahydrofolate cyclo-ligase activity"/>
    <property type="evidence" value="ECO:0007669"/>
    <property type="project" value="UniProtKB-EC"/>
</dbReference>
<reference evidence="6 7" key="1">
    <citation type="submission" date="2018-08" db="EMBL/GenBank/DDBJ databases">
        <title>Parvularcula sp. SM1705, isolated from surface water of the South Sea China.</title>
        <authorList>
            <person name="Sun L."/>
        </authorList>
    </citation>
    <scope>NUCLEOTIDE SEQUENCE [LARGE SCALE GENOMIC DNA]</scope>
    <source>
        <strain evidence="6 7">SM1705</strain>
    </source>
</reference>
<dbReference type="FunCoup" id="A0A371RJL3">
    <property type="interactions" value="342"/>
</dbReference>
<dbReference type="EMBL" id="QUQO01000001">
    <property type="protein sequence ID" value="RFB05641.1"/>
    <property type="molecule type" value="Genomic_DNA"/>
</dbReference>
<gene>
    <name evidence="6" type="ORF">DX908_10400</name>
</gene>
<accession>A0A371RJL3</accession>
<keyword evidence="5" id="KW-0460">Magnesium</keyword>
<dbReference type="InterPro" id="IPR037171">
    <property type="entry name" value="NagB/RpiA_transferase-like"/>
</dbReference>
<comment type="cofactor">
    <cofactor evidence="5">
        <name>Mg(2+)</name>
        <dbReference type="ChEBI" id="CHEBI:18420"/>
    </cofactor>
</comment>
<dbReference type="RefSeq" id="WP_116392274.1">
    <property type="nucleotide sequence ID" value="NZ_QUQO01000001.1"/>
</dbReference>
<dbReference type="AlphaFoldDB" id="A0A371RJL3"/>
<dbReference type="EC" id="6.3.3.2" evidence="5"/>
<proteinExistence type="inferred from homology"/>
<comment type="catalytic activity">
    <reaction evidence="5">
        <text>(6S)-5-formyl-5,6,7,8-tetrahydrofolate + ATP = (6R)-5,10-methenyltetrahydrofolate + ADP + phosphate</text>
        <dbReference type="Rhea" id="RHEA:10488"/>
        <dbReference type="ChEBI" id="CHEBI:30616"/>
        <dbReference type="ChEBI" id="CHEBI:43474"/>
        <dbReference type="ChEBI" id="CHEBI:57455"/>
        <dbReference type="ChEBI" id="CHEBI:57457"/>
        <dbReference type="ChEBI" id="CHEBI:456216"/>
        <dbReference type="EC" id="6.3.3.2"/>
    </reaction>
</comment>
<evidence type="ECO:0000313" key="6">
    <source>
        <dbReference type="EMBL" id="RFB05641.1"/>
    </source>
</evidence>
<dbReference type="SUPFAM" id="SSF100950">
    <property type="entry name" value="NagB/RpiA/CoA transferase-like"/>
    <property type="match status" value="1"/>
</dbReference>
<feature type="binding site" evidence="4">
    <location>
        <begin position="142"/>
        <end position="150"/>
    </location>
    <ligand>
        <name>ATP</name>
        <dbReference type="ChEBI" id="CHEBI:30616"/>
    </ligand>
</feature>
<name>A0A371RJL3_9PROT</name>
<dbReference type="Proteomes" id="UP000264589">
    <property type="component" value="Unassembled WGS sequence"/>
</dbReference>
<feature type="binding site" evidence="4">
    <location>
        <begin position="16"/>
        <end position="20"/>
    </location>
    <ligand>
        <name>ATP</name>
        <dbReference type="ChEBI" id="CHEBI:30616"/>
    </ligand>
</feature>
<sequence length="203" mass="22186">MQNGATPPPLPDLDWKAAFRKRAKAARAEAAAADGGSAAMKAAHHFIEDFIPQTPLRIALYCPVGDELDTAYLNADLLAAGHEVLLPVAVEENAPLIFRQFRMDTPLIKGRYGIPIPPESAPEAAPEIIAVPVLGVRRDGARLGMGGGYYDRTLMKLRAEGEVLAIGFGYAAQKMERFPVMPHDEFLDGYVSEDGAERFERRR</sequence>
<evidence type="ECO:0000256" key="4">
    <source>
        <dbReference type="PIRSR" id="PIRSR006806-1"/>
    </source>
</evidence>
<protein>
    <recommendedName>
        <fullName evidence="5">5-formyltetrahydrofolate cyclo-ligase</fullName>
        <ecNumber evidence="5">6.3.3.2</ecNumber>
    </recommendedName>
</protein>
<dbReference type="PIRSF" id="PIRSF006806">
    <property type="entry name" value="FTHF_cligase"/>
    <property type="match status" value="1"/>
</dbReference>
<dbReference type="GO" id="GO:0009396">
    <property type="term" value="P:folic acid-containing compound biosynthetic process"/>
    <property type="evidence" value="ECO:0007669"/>
    <property type="project" value="TreeGrafter"/>
</dbReference>
<evidence type="ECO:0000313" key="7">
    <source>
        <dbReference type="Proteomes" id="UP000264589"/>
    </source>
</evidence>
<dbReference type="OrthoDB" id="9801938at2"/>
<keyword evidence="2 4" id="KW-0547">Nucleotide-binding</keyword>
<dbReference type="PANTHER" id="PTHR23407:SF1">
    <property type="entry name" value="5-FORMYLTETRAHYDROFOLATE CYCLO-LIGASE"/>
    <property type="match status" value="1"/>
</dbReference>
<keyword evidence="3 4" id="KW-0067">ATP-binding</keyword>
<dbReference type="GO" id="GO:0046872">
    <property type="term" value="F:metal ion binding"/>
    <property type="evidence" value="ECO:0007669"/>
    <property type="project" value="UniProtKB-KW"/>
</dbReference>
<dbReference type="Pfam" id="PF01812">
    <property type="entry name" value="5-FTHF_cyc-lig"/>
    <property type="match status" value="1"/>
</dbReference>
<dbReference type="Gene3D" id="3.40.50.10420">
    <property type="entry name" value="NagB/RpiA/CoA transferase-like"/>
    <property type="match status" value="1"/>
</dbReference>
<evidence type="ECO:0000256" key="5">
    <source>
        <dbReference type="RuleBase" id="RU361279"/>
    </source>
</evidence>
<evidence type="ECO:0000256" key="3">
    <source>
        <dbReference type="ARBA" id="ARBA00022840"/>
    </source>
</evidence>